<keyword evidence="6" id="KW-0793">Thylakoid</keyword>
<comment type="similarity">
    <text evidence="6">Belongs to the CcmF/CycK/Ccl1/NrfE/CcsA family.</text>
</comment>
<dbReference type="InterPro" id="IPR002541">
    <property type="entry name" value="Cyt_c_assembly"/>
</dbReference>
<evidence type="ECO:0000256" key="1">
    <source>
        <dbReference type="ARBA" id="ARBA00004141"/>
    </source>
</evidence>
<keyword evidence="4 6" id="KW-1133">Transmembrane helix</keyword>
<evidence type="ECO:0000256" key="5">
    <source>
        <dbReference type="ARBA" id="ARBA00023136"/>
    </source>
</evidence>
<name>A0A8F2XVA2_9MARC</name>
<evidence type="ECO:0000313" key="8">
    <source>
        <dbReference type="EMBL" id="QWW92908.1"/>
    </source>
</evidence>
<keyword evidence="8" id="KW-0150">Chloroplast</keyword>
<comment type="subcellular location">
    <subcellularLocation>
        <location evidence="1">Membrane</location>
        <topology evidence="1">Multi-pass membrane protein</topology>
    </subcellularLocation>
    <subcellularLocation>
        <location evidence="6">Plastid</location>
        <location evidence="6">Chloroplast thylakoid membrane</location>
        <topology evidence="6">Multi-pass membrane protein</topology>
    </subcellularLocation>
</comment>
<feature type="transmembrane region" description="Helical" evidence="6">
    <location>
        <begin position="43"/>
        <end position="62"/>
    </location>
</feature>
<feature type="transmembrane region" description="Helical" evidence="6">
    <location>
        <begin position="263"/>
        <end position="278"/>
    </location>
</feature>
<evidence type="ECO:0000256" key="4">
    <source>
        <dbReference type="ARBA" id="ARBA00022989"/>
    </source>
</evidence>
<dbReference type="PANTHER" id="PTHR30071">
    <property type="entry name" value="HEME EXPORTER PROTEIN C"/>
    <property type="match status" value="1"/>
</dbReference>
<sequence>MTFTILEQLLAHISFFLLFLVTLIYWGKFIYINNQRLNIAGKIGMIIVFLFITIFLLIRWILSKHFPLSNLYESSMFLSWGLTFIHLILESRTKNNWLGIITAPSAMLAHGFATLGLPKEMQQLLPLVPALQSHWLMMHVTTMILSYSALLCGSLLAITLCIISATKQKKFSPVKFEYNKTLAIYSLIYRDYDKIIHNKFYYESRKSFYFINFRKWQLINELDNYGYRIISFGFLLLTIGILSGAVWANEAWGSYWNWDPKETWALITWLIFATYLHTRMIKGWGRKQSAIIASSGFFIIWICYLGVNLLGKGLHSYGWLPHNL</sequence>
<evidence type="ECO:0000256" key="2">
    <source>
        <dbReference type="ARBA" id="ARBA00022692"/>
    </source>
</evidence>
<dbReference type="Pfam" id="PF01578">
    <property type="entry name" value="Cytochrom_C_asm"/>
    <property type="match status" value="1"/>
</dbReference>
<dbReference type="GO" id="GO:0005886">
    <property type="term" value="C:plasma membrane"/>
    <property type="evidence" value="ECO:0007669"/>
    <property type="project" value="TreeGrafter"/>
</dbReference>
<proteinExistence type="inferred from homology"/>
<dbReference type="HAMAP" id="MF_01391">
    <property type="entry name" value="CytC_CcsA"/>
    <property type="match status" value="1"/>
</dbReference>
<geneLocation type="chloroplast" evidence="8"/>
<keyword evidence="3 6" id="KW-0201">Cytochrome c-type biogenesis</keyword>
<dbReference type="InterPro" id="IPR045062">
    <property type="entry name" value="Cyt_c_biogenesis_CcsA/CcmC"/>
</dbReference>
<reference evidence="8" key="1">
    <citation type="journal article" date="2021" name="ACS Synth. Biol.">
        <title>Construction of DNA Tools for Hyperexpression in Marchantia Chloroplasts.</title>
        <authorList>
            <person name="Frangedakis E."/>
            <person name="Guzman-Chavez F."/>
            <person name="Rebmann M."/>
            <person name="Markel K."/>
            <person name="Yu Y."/>
            <person name="Perraki A."/>
            <person name="Tse S.W."/>
            <person name="Liu Y."/>
            <person name="Rever J."/>
            <person name="Sauret-Gueto S."/>
            <person name="Goffinet B."/>
            <person name="Schneider H."/>
            <person name="Haseloff J."/>
        </authorList>
    </citation>
    <scope>NUCLEOTIDE SEQUENCE</scope>
</reference>
<evidence type="ECO:0000256" key="3">
    <source>
        <dbReference type="ARBA" id="ARBA00022748"/>
    </source>
</evidence>
<comment type="function">
    <text evidence="6">Required during biogenesis of c-type cytochromes (cytochrome c6 and cytochrome f) at the step of heme attachment.</text>
</comment>
<accession>A0A8F2XVA2</accession>
<dbReference type="InterPro" id="IPR017562">
    <property type="entry name" value="Cyt_c_biogenesis_CcsA"/>
</dbReference>
<dbReference type="NCBIfam" id="TIGR03144">
    <property type="entry name" value="cytochr_II_ccsB"/>
    <property type="match status" value="1"/>
</dbReference>
<evidence type="ECO:0000259" key="7">
    <source>
        <dbReference type="Pfam" id="PF01578"/>
    </source>
</evidence>
<feature type="transmembrane region" description="Helical" evidence="6">
    <location>
        <begin position="290"/>
        <end position="311"/>
    </location>
</feature>
<protein>
    <recommendedName>
        <fullName evidence="6">Cytochrome c biogenesis protein CcsA</fullName>
    </recommendedName>
</protein>
<dbReference type="PANTHER" id="PTHR30071:SF1">
    <property type="entry name" value="CYTOCHROME B_B6 PROTEIN-RELATED"/>
    <property type="match status" value="1"/>
</dbReference>
<dbReference type="EMBL" id="MW429507">
    <property type="protein sequence ID" value="QWW92908.1"/>
    <property type="molecule type" value="Genomic_DNA"/>
</dbReference>
<comment type="subunit">
    <text evidence="6">May interact with Ccs1.</text>
</comment>
<keyword evidence="5 6" id="KW-0472">Membrane</keyword>
<keyword evidence="8" id="KW-0934">Plastid</keyword>
<feature type="transmembrane region" description="Helical" evidence="6">
    <location>
        <begin position="12"/>
        <end position="31"/>
    </location>
</feature>
<keyword evidence="2 6" id="KW-0812">Transmembrane</keyword>
<dbReference type="AlphaFoldDB" id="A0A8F2XVA2"/>
<feature type="transmembrane region" description="Helical" evidence="6">
    <location>
        <begin position="137"/>
        <end position="163"/>
    </location>
</feature>
<feature type="transmembrane region" description="Helical" evidence="6">
    <location>
        <begin position="225"/>
        <end position="248"/>
    </location>
</feature>
<organism evidence="8">
    <name type="scientific">Herbertus javanicus</name>
    <dbReference type="NCBI Taxonomy" id="2846788"/>
    <lineage>
        <taxon>Eukaryota</taxon>
        <taxon>Viridiplantae</taxon>
        <taxon>Streptophyta</taxon>
        <taxon>Embryophyta</taxon>
        <taxon>Marchantiophyta</taxon>
        <taxon>Jungermanniopsida</taxon>
        <taxon>Jungermanniidae</taxon>
        <taxon>Jungermanniales</taxon>
        <taxon>Lophocoleineae</taxon>
        <taxon>Herbertaceae</taxon>
        <taxon>Herbertus</taxon>
    </lineage>
</organism>
<gene>
    <name evidence="6 8" type="primary">ccsA</name>
</gene>
<feature type="domain" description="Cytochrome c assembly protein" evidence="7">
    <location>
        <begin position="68"/>
        <end position="315"/>
    </location>
</feature>
<feature type="transmembrane region" description="Helical" evidence="6">
    <location>
        <begin position="96"/>
        <end position="117"/>
    </location>
</feature>
<evidence type="ECO:0000256" key="6">
    <source>
        <dbReference type="HAMAP-Rule" id="MF_01391"/>
    </source>
</evidence>
<feature type="transmembrane region" description="Helical" evidence="6">
    <location>
        <begin position="68"/>
        <end position="89"/>
    </location>
</feature>
<dbReference type="GO" id="GO:0020037">
    <property type="term" value="F:heme binding"/>
    <property type="evidence" value="ECO:0007669"/>
    <property type="project" value="InterPro"/>
</dbReference>
<dbReference type="GO" id="GO:0017004">
    <property type="term" value="P:cytochrome complex assembly"/>
    <property type="evidence" value="ECO:0007669"/>
    <property type="project" value="UniProtKB-UniRule"/>
</dbReference>
<dbReference type="GO" id="GO:0009535">
    <property type="term" value="C:chloroplast thylakoid membrane"/>
    <property type="evidence" value="ECO:0007669"/>
    <property type="project" value="UniProtKB-SubCell"/>
</dbReference>